<dbReference type="AlphaFoldDB" id="A0A2I1PDY7"/>
<feature type="transmembrane region" description="Helical" evidence="1">
    <location>
        <begin position="81"/>
        <end position="101"/>
    </location>
</feature>
<gene>
    <name evidence="2" type="ORF">CYJ76_00800</name>
</gene>
<protein>
    <submittedName>
        <fullName evidence="2">Lycopene cyclase domain-containing protein</fullName>
    </submittedName>
</protein>
<dbReference type="Proteomes" id="UP000234206">
    <property type="component" value="Unassembled WGS sequence"/>
</dbReference>
<feature type="transmembrane region" description="Helical" evidence="1">
    <location>
        <begin position="35"/>
        <end position="61"/>
    </location>
</feature>
<evidence type="ECO:0000256" key="1">
    <source>
        <dbReference type="SAM" id="Phobius"/>
    </source>
</evidence>
<evidence type="ECO:0000313" key="2">
    <source>
        <dbReference type="EMBL" id="PKZ42821.1"/>
    </source>
</evidence>
<keyword evidence="1" id="KW-0812">Transmembrane</keyword>
<feature type="transmembrane region" description="Helical" evidence="1">
    <location>
        <begin position="6"/>
        <end position="23"/>
    </location>
</feature>
<keyword evidence="1" id="KW-1133">Transmembrane helix</keyword>
<reference evidence="2 3" key="1">
    <citation type="submission" date="2017-12" db="EMBL/GenBank/DDBJ databases">
        <title>Phylogenetic diversity of female urinary microbiome.</title>
        <authorList>
            <person name="Thomas-White K."/>
            <person name="Wolfe A.J."/>
        </authorList>
    </citation>
    <scope>NUCLEOTIDE SEQUENCE [LARGE SCALE GENOMIC DNA]</scope>
    <source>
        <strain evidence="2 3">UMB1298</strain>
    </source>
</reference>
<dbReference type="OrthoDB" id="4774157at2"/>
<dbReference type="RefSeq" id="WP_101848954.1">
    <property type="nucleotide sequence ID" value="NZ_PKIZ01000001.1"/>
</dbReference>
<keyword evidence="3" id="KW-1185">Reference proteome</keyword>
<keyword evidence="1" id="KW-0472">Membrane</keyword>
<accession>A0A2I1PDY7</accession>
<proteinExistence type="predicted"/>
<dbReference type="EMBL" id="PKIZ01000001">
    <property type="protein sequence ID" value="PKZ42821.1"/>
    <property type="molecule type" value="Genomic_DNA"/>
</dbReference>
<evidence type="ECO:0000313" key="3">
    <source>
        <dbReference type="Proteomes" id="UP000234206"/>
    </source>
</evidence>
<organism evidence="2 3">
    <name type="scientific">Kytococcus schroeteri</name>
    <dbReference type="NCBI Taxonomy" id="138300"/>
    <lineage>
        <taxon>Bacteria</taxon>
        <taxon>Bacillati</taxon>
        <taxon>Actinomycetota</taxon>
        <taxon>Actinomycetes</taxon>
        <taxon>Micrococcales</taxon>
        <taxon>Kytococcaceae</taxon>
        <taxon>Kytococcus</taxon>
    </lineage>
</organism>
<sequence>MPGLYLAAIAVSELGMLLIDRRWRLYLWADARRALRVQAVGVGMFLVWDAVCIALGIFMRGPGPWQTGLLLAPELPVEELAFLWFLCHFSMVVFTGIERVLAARGERAGRQVHR</sequence>
<comment type="caution">
    <text evidence="2">The sequence shown here is derived from an EMBL/GenBank/DDBJ whole genome shotgun (WGS) entry which is preliminary data.</text>
</comment>
<name>A0A2I1PDY7_9MICO</name>